<dbReference type="SMART" id="SM00342">
    <property type="entry name" value="HTH_ARAC"/>
    <property type="match status" value="1"/>
</dbReference>
<dbReference type="InterPro" id="IPR018062">
    <property type="entry name" value="HTH_AraC-typ_CS"/>
</dbReference>
<dbReference type="AlphaFoldDB" id="A0A9D1R410"/>
<keyword evidence="3" id="KW-0804">Transcription</keyword>
<dbReference type="PANTHER" id="PTHR43280:SF2">
    <property type="entry name" value="HTH-TYPE TRANSCRIPTIONAL REGULATOR EXSA"/>
    <property type="match status" value="1"/>
</dbReference>
<dbReference type="GO" id="GO:0043565">
    <property type="term" value="F:sequence-specific DNA binding"/>
    <property type="evidence" value="ECO:0007669"/>
    <property type="project" value="InterPro"/>
</dbReference>
<keyword evidence="1" id="KW-0805">Transcription regulation</keyword>
<proteinExistence type="predicted"/>
<keyword evidence="4" id="KW-1133">Transmembrane helix</keyword>
<accession>A0A9D1R410</accession>
<keyword evidence="4" id="KW-0812">Transmembrane</keyword>
<keyword evidence="2" id="KW-0238">DNA-binding</keyword>
<feature type="transmembrane region" description="Helical" evidence="4">
    <location>
        <begin position="275"/>
        <end position="295"/>
    </location>
</feature>
<reference evidence="6" key="2">
    <citation type="submission" date="2021-04" db="EMBL/GenBank/DDBJ databases">
        <authorList>
            <person name="Gilroy R."/>
        </authorList>
    </citation>
    <scope>NUCLEOTIDE SEQUENCE</scope>
    <source>
        <strain evidence="6">CHK195-6426</strain>
    </source>
</reference>
<dbReference type="Gene3D" id="1.10.10.60">
    <property type="entry name" value="Homeodomain-like"/>
    <property type="match status" value="2"/>
</dbReference>
<sequence>MRKRGMLKKMFFSYIGLLIPLFCILLLFFYGLSSEFKKMDDRRLELTVNQVMETVEDKYRNMISRSVQIGQSSYVARGAMLKGESHIQEAIQYISEVCAYEEMIADCFVYYGNDRIYSIEGSSSVSTYIQETLSCNEETAQIIRELLDSEDQDMAVAVRENGGSMLLFHMPIDTVVNGRQASVNFCVSMAEFAELMTPLLLVENLYVRMDLENGQSVYLSGTGEEGYREIAQEAFPDVSTGSWIIKEVSQKYPRINLHFSWQYDMVYANIMDYQFTAYVVMTLFLILAGAISFKISYSYWQKTRIVAEMVGDVLEEPAGREAKDEWDLIRKAVSGIVTENRNSKTVITQYQRALRQQVSMMILHGTYNNMEQAEQMLELCELDFYEEYYAVCIIYAPKQQEGLLERLLEQEYTEDIHCSGFLGEQTVFELLLQCPNEDKSGEIRNGRAVRLQKLFEEASSKAGALTIVISSIYDKRHMIAYAWMEALEQLQAMSAGTLSGSIFICRQSGGENNEWKALADVQLKEFGEAMEQKDADWAERVLEKTAKGETKPGDNTVYYRRFCLIRYMIQLLQNSESEVHQAIYEDVKRINLGDTASFLDDMRNIVRYYCSREEGTNFDYILQYIRNNYRRNDFSLEEVADEFGLSRTYVSRIFKKKIGMRYIDYLSNLRMEEAKKELLETDLSIQEIAENVGYFDVPGFRKKFKQMYGINASQYRKQYGKAQS</sequence>
<dbReference type="PANTHER" id="PTHR43280">
    <property type="entry name" value="ARAC-FAMILY TRANSCRIPTIONAL REGULATOR"/>
    <property type="match status" value="1"/>
</dbReference>
<evidence type="ECO:0000256" key="1">
    <source>
        <dbReference type="ARBA" id="ARBA00023015"/>
    </source>
</evidence>
<evidence type="ECO:0000256" key="3">
    <source>
        <dbReference type="ARBA" id="ARBA00023163"/>
    </source>
</evidence>
<evidence type="ECO:0000313" key="6">
    <source>
        <dbReference type="EMBL" id="HIW81291.1"/>
    </source>
</evidence>
<organism evidence="6 7">
    <name type="scientific">Candidatus Acetatifactor stercoripullorum</name>
    <dbReference type="NCBI Taxonomy" id="2838414"/>
    <lineage>
        <taxon>Bacteria</taxon>
        <taxon>Bacillati</taxon>
        <taxon>Bacillota</taxon>
        <taxon>Clostridia</taxon>
        <taxon>Lachnospirales</taxon>
        <taxon>Lachnospiraceae</taxon>
        <taxon>Acetatifactor</taxon>
    </lineage>
</organism>
<gene>
    <name evidence="6" type="ORF">H9742_07130</name>
</gene>
<evidence type="ECO:0000256" key="4">
    <source>
        <dbReference type="SAM" id="Phobius"/>
    </source>
</evidence>
<dbReference type="InterPro" id="IPR009057">
    <property type="entry name" value="Homeodomain-like_sf"/>
</dbReference>
<dbReference type="Proteomes" id="UP000824265">
    <property type="component" value="Unassembled WGS sequence"/>
</dbReference>
<comment type="caution">
    <text evidence="6">The sequence shown here is derived from an EMBL/GenBank/DDBJ whole genome shotgun (WGS) entry which is preliminary data.</text>
</comment>
<name>A0A9D1R410_9FIRM</name>
<feature type="domain" description="HTH araC/xylS-type" evidence="5">
    <location>
        <begin position="619"/>
        <end position="718"/>
    </location>
</feature>
<dbReference type="EMBL" id="DXGH01000038">
    <property type="protein sequence ID" value="HIW81291.1"/>
    <property type="molecule type" value="Genomic_DNA"/>
</dbReference>
<keyword evidence="4" id="KW-0472">Membrane</keyword>
<dbReference type="PROSITE" id="PS01124">
    <property type="entry name" value="HTH_ARAC_FAMILY_2"/>
    <property type="match status" value="1"/>
</dbReference>
<dbReference type="GO" id="GO:0003700">
    <property type="term" value="F:DNA-binding transcription factor activity"/>
    <property type="evidence" value="ECO:0007669"/>
    <property type="project" value="InterPro"/>
</dbReference>
<evidence type="ECO:0000259" key="5">
    <source>
        <dbReference type="PROSITE" id="PS01124"/>
    </source>
</evidence>
<reference evidence="6" key="1">
    <citation type="journal article" date="2021" name="PeerJ">
        <title>Extensive microbial diversity within the chicken gut microbiome revealed by metagenomics and culture.</title>
        <authorList>
            <person name="Gilroy R."/>
            <person name="Ravi A."/>
            <person name="Getino M."/>
            <person name="Pursley I."/>
            <person name="Horton D.L."/>
            <person name="Alikhan N.F."/>
            <person name="Baker D."/>
            <person name="Gharbi K."/>
            <person name="Hall N."/>
            <person name="Watson M."/>
            <person name="Adriaenssens E.M."/>
            <person name="Foster-Nyarko E."/>
            <person name="Jarju S."/>
            <person name="Secka A."/>
            <person name="Antonio M."/>
            <person name="Oren A."/>
            <person name="Chaudhuri R.R."/>
            <person name="La Ragione R."/>
            <person name="Hildebrand F."/>
            <person name="Pallen M.J."/>
        </authorList>
    </citation>
    <scope>NUCLEOTIDE SEQUENCE</scope>
    <source>
        <strain evidence="6">CHK195-6426</strain>
    </source>
</reference>
<dbReference type="PROSITE" id="PS00041">
    <property type="entry name" value="HTH_ARAC_FAMILY_1"/>
    <property type="match status" value="1"/>
</dbReference>
<dbReference type="InterPro" id="IPR018060">
    <property type="entry name" value="HTH_AraC"/>
</dbReference>
<dbReference type="Pfam" id="PF12833">
    <property type="entry name" value="HTH_18"/>
    <property type="match status" value="1"/>
</dbReference>
<evidence type="ECO:0000313" key="7">
    <source>
        <dbReference type="Proteomes" id="UP000824265"/>
    </source>
</evidence>
<evidence type="ECO:0000256" key="2">
    <source>
        <dbReference type="ARBA" id="ARBA00023125"/>
    </source>
</evidence>
<protein>
    <submittedName>
        <fullName evidence="6">Helix-turn-helix transcriptional regulator</fullName>
    </submittedName>
</protein>
<dbReference type="SUPFAM" id="SSF46689">
    <property type="entry name" value="Homeodomain-like"/>
    <property type="match status" value="2"/>
</dbReference>